<dbReference type="PANTHER" id="PTHR21197:SF0">
    <property type="entry name" value="UDP-GALACTOPYRANOSE MUTASE"/>
    <property type="match status" value="1"/>
</dbReference>
<evidence type="ECO:0000313" key="2">
    <source>
        <dbReference type="Proteomes" id="UP000190896"/>
    </source>
</evidence>
<dbReference type="GO" id="GO:0005829">
    <property type="term" value="C:cytosol"/>
    <property type="evidence" value="ECO:0007669"/>
    <property type="project" value="TreeGrafter"/>
</dbReference>
<protein>
    <recommendedName>
        <fullName evidence="3">Amine oxidase domain-containing protein</fullName>
    </recommendedName>
</protein>
<keyword evidence="2" id="KW-1185">Reference proteome</keyword>
<sequence length="252" mass="28876">MKSQRHGKYLLQHKVTQLVSRKGRIQEVHYQANGTYSKIEVKPNDYVVSTLPLRLTTKLLGDALPNELIESADEIVALNDLLLVFLHVEQSSLLDESWVFVPDPKIIFHRLSEQESFDPEMIKKGSIVCCEIMSGPSRPLAEKTDEELCASAVKGLERMGYSDFKLLDQHVIRLPKSYPVFRIGFEVVLEELIQTLDQFENFRSIGRQGAFNYIGTLDAMDIGYGFSAWLINGDSQQWQKERERTNHYPVLD</sequence>
<comment type="caution">
    <text evidence="1">The sequence shown here is derived from an EMBL/GenBank/DDBJ whole genome shotgun (WGS) entry which is preliminary data.</text>
</comment>
<organism evidence="1 2">
    <name type="scientific">Solemya velesiana gill symbiont</name>
    <dbReference type="NCBI Taxonomy" id="1918948"/>
    <lineage>
        <taxon>Bacteria</taxon>
        <taxon>Pseudomonadati</taxon>
        <taxon>Pseudomonadota</taxon>
        <taxon>Gammaproteobacteria</taxon>
        <taxon>sulfur-oxidizing symbionts</taxon>
    </lineage>
</organism>
<dbReference type="AlphaFoldDB" id="A0A1T2KV75"/>
<dbReference type="Proteomes" id="UP000190896">
    <property type="component" value="Unassembled WGS sequence"/>
</dbReference>
<dbReference type="PANTHER" id="PTHR21197">
    <property type="entry name" value="UDP-GALACTOPYRANOSE MUTASE"/>
    <property type="match status" value="1"/>
</dbReference>
<accession>A0A1T2KV75</accession>
<evidence type="ECO:0000313" key="1">
    <source>
        <dbReference type="EMBL" id="OOZ36745.1"/>
    </source>
</evidence>
<dbReference type="GO" id="GO:0050660">
    <property type="term" value="F:flavin adenine dinucleotide binding"/>
    <property type="evidence" value="ECO:0007669"/>
    <property type="project" value="TreeGrafter"/>
</dbReference>
<gene>
    <name evidence="1" type="ORF">BOW51_05590</name>
</gene>
<reference evidence="1 2" key="1">
    <citation type="submission" date="2016-11" db="EMBL/GenBank/DDBJ databases">
        <title>Mixed transmission modes and dynamic genome evolution in an obligate animal-bacterial symbiosis.</title>
        <authorList>
            <person name="Russell S.L."/>
            <person name="Corbett-Detig R.B."/>
            <person name="Cavanaugh C.M."/>
        </authorList>
    </citation>
    <scope>NUCLEOTIDE SEQUENCE [LARGE SCALE GENOMIC DNA]</scope>
    <source>
        <strain evidence="1">Se-Cadez</strain>
    </source>
</reference>
<dbReference type="GO" id="GO:0008767">
    <property type="term" value="F:UDP-galactopyranose mutase activity"/>
    <property type="evidence" value="ECO:0007669"/>
    <property type="project" value="TreeGrafter"/>
</dbReference>
<dbReference type="EMBL" id="MPRJ01000027">
    <property type="protein sequence ID" value="OOZ36745.1"/>
    <property type="molecule type" value="Genomic_DNA"/>
</dbReference>
<proteinExistence type="predicted"/>
<dbReference type="InterPro" id="IPR036188">
    <property type="entry name" value="FAD/NAD-bd_sf"/>
</dbReference>
<evidence type="ECO:0008006" key="3">
    <source>
        <dbReference type="Google" id="ProtNLM"/>
    </source>
</evidence>
<name>A0A1T2KV75_9GAMM</name>
<dbReference type="Gene3D" id="3.50.50.60">
    <property type="entry name" value="FAD/NAD(P)-binding domain"/>
    <property type="match status" value="1"/>
</dbReference>